<reference evidence="2" key="2">
    <citation type="submission" date="2020-10" db="EMBL/GenBank/DDBJ databases">
        <authorList>
            <person name="Cooper E.A."/>
            <person name="Brenton Z.W."/>
            <person name="Flinn B.S."/>
            <person name="Jenkins J."/>
            <person name="Shu S."/>
            <person name="Flowers D."/>
            <person name="Luo F."/>
            <person name="Wang Y."/>
            <person name="Xia P."/>
            <person name="Barry K."/>
            <person name="Daum C."/>
            <person name="Lipzen A."/>
            <person name="Yoshinaga Y."/>
            <person name="Schmutz J."/>
            <person name="Saski C."/>
            <person name="Vermerris W."/>
            <person name="Kresovich S."/>
        </authorList>
    </citation>
    <scope>NUCLEOTIDE SEQUENCE</scope>
</reference>
<dbReference type="EMBL" id="CM027681">
    <property type="protein sequence ID" value="KAG0542316.1"/>
    <property type="molecule type" value="Genomic_DNA"/>
</dbReference>
<dbReference type="PROSITE" id="PS50181">
    <property type="entry name" value="FBOX"/>
    <property type="match status" value="1"/>
</dbReference>
<feature type="domain" description="F-box" evidence="1">
    <location>
        <begin position="9"/>
        <end position="55"/>
    </location>
</feature>
<dbReference type="SUPFAM" id="SSF50965">
    <property type="entry name" value="Galactose oxidase, central domain"/>
    <property type="match status" value="1"/>
</dbReference>
<name>A0A921RMQ2_SORBI</name>
<dbReference type="Pfam" id="PF24750">
    <property type="entry name" value="b-prop_At3g26010-like"/>
    <property type="match status" value="1"/>
</dbReference>
<dbReference type="Gramene" id="EER96128">
    <property type="protein sequence ID" value="EER96128"/>
    <property type="gene ID" value="SORBI_3002G089900"/>
</dbReference>
<comment type="caution">
    <text evidence="2">The sequence shown here is derived from an EMBL/GenBank/DDBJ whole genome shotgun (WGS) entry which is preliminary data.</text>
</comment>
<dbReference type="Proteomes" id="UP000807115">
    <property type="component" value="Chromosome 2"/>
</dbReference>
<evidence type="ECO:0000313" key="3">
    <source>
        <dbReference type="Proteomes" id="UP000807115"/>
    </source>
</evidence>
<dbReference type="PANTHER" id="PTHR35546:SF24">
    <property type="entry name" value="F-BOX DOMAIN-CONTAINING PROTEIN"/>
    <property type="match status" value="1"/>
</dbReference>
<dbReference type="SUPFAM" id="SSF81383">
    <property type="entry name" value="F-box domain"/>
    <property type="match status" value="1"/>
</dbReference>
<dbReference type="KEGG" id="sbi:8069159"/>
<dbReference type="Pfam" id="PF00646">
    <property type="entry name" value="F-box"/>
    <property type="match status" value="1"/>
</dbReference>
<dbReference type="InterPro" id="IPR036047">
    <property type="entry name" value="F-box-like_dom_sf"/>
</dbReference>
<dbReference type="InterPro" id="IPR001810">
    <property type="entry name" value="F-box_dom"/>
</dbReference>
<protein>
    <recommendedName>
        <fullName evidence="1">F-box domain-containing protein</fullName>
    </recommendedName>
</protein>
<accession>A0A921RMQ2</accession>
<organism evidence="2 3">
    <name type="scientific">Sorghum bicolor</name>
    <name type="common">Sorghum</name>
    <name type="synonym">Sorghum vulgare</name>
    <dbReference type="NCBI Taxonomy" id="4558"/>
    <lineage>
        <taxon>Eukaryota</taxon>
        <taxon>Viridiplantae</taxon>
        <taxon>Streptophyta</taxon>
        <taxon>Embryophyta</taxon>
        <taxon>Tracheophyta</taxon>
        <taxon>Spermatophyta</taxon>
        <taxon>Magnoliopsida</taxon>
        <taxon>Liliopsida</taxon>
        <taxon>Poales</taxon>
        <taxon>Poaceae</taxon>
        <taxon>PACMAD clade</taxon>
        <taxon>Panicoideae</taxon>
        <taxon>Andropogonodae</taxon>
        <taxon>Andropogoneae</taxon>
        <taxon>Sorghinae</taxon>
        <taxon>Sorghum</taxon>
    </lineage>
</organism>
<dbReference type="SMART" id="SM00256">
    <property type="entry name" value="FBOX"/>
    <property type="match status" value="1"/>
</dbReference>
<dbReference type="OrthoDB" id="738899at2759"/>
<reference evidence="2" key="1">
    <citation type="journal article" date="2019" name="BMC Genomics">
        <title>A new reference genome for Sorghum bicolor reveals high levels of sequence similarity between sweet and grain genotypes: implications for the genetics of sugar metabolism.</title>
        <authorList>
            <person name="Cooper E.A."/>
            <person name="Brenton Z.W."/>
            <person name="Flinn B.S."/>
            <person name="Jenkins J."/>
            <person name="Shu S."/>
            <person name="Flowers D."/>
            <person name="Luo F."/>
            <person name="Wang Y."/>
            <person name="Xia P."/>
            <person name="Barry K."/>
            <person name="Daum C."/>
            <person name="Lipzen A."/>
            <person name="Yoshinaga Y."/>
            <person name="Schmutz J."/>
            <person name="Saski C."/>
            <person name="Vermerris W."/>
            <person name="Kresovich S."/>
        </authorList>
    </citation>
    <scope>NUCLEOTIDE SEQUENCE</scope>
</reference>
<proteinExistence type="predicted"/>
<dbReference type="Gene3D" id="1.20.1280.50">
    <property type="match status" value="1"/>
</dbReference>
<dbReference type="CDD" id="cd22157">
    <property type="entry name" value="F-box_AtFBW1-like"/>
    <property type="match status" value="1"/>
</dbReference>
<gene>
    <name evidence="2" type="ORF">BDA96_02G093100</name>
</gene>
<evidence type="ECO:0000313" key="2">
    <source>
        <dbReference type="EMBL" id="KAG0542316.1"/>
    </source>
</evidence>
<sequence>MEGCSKTSAGAASGLPDDPLVEILSRVPAKSICRFKCVSKAWRDLIADPDHRKKLRQAMQGLFVQTPEVSEADNTILDRTNFSFVDLTVGSMPLDIDPCFSFLPEMTGIEIYFLDSCKGLLLFAQHQEPSHGSGGYIVCNPTTRQWSPVLACDTRLALNHTYLAFDPAVSSHFQLVEFQMHYWEDGVVSLHVYSSETGTWSQNQIDDQREQGHLEGWHHQFTLDTVHHQCAFVNGFLHLIVWGSDIQHILAVDVQGKARRMITVPLPDMTDGRHGDAFVCYLGQSQGHLHCMTLESDNKKLSTWVLQDYDTQEWVLKNTMCTLDVFGEREMPDFQVVDIHQDCNVVFIFHQLSHELIAYNMDRKEASVIATIEDHKFRPKFARYIPYFSESPALTNKY</sequence>
<dbReference type="OMA" id="VCYLGQS"/>
<dbReference type="PANTHER" id="PTHR35546">
    <property type="entry name" value="F-BOX PROTEIN INTERACTION DOMAIN PROTEIN-RELATED"/>
    <property type="match status" value="1"/>
</dbReference>
<dbReference type="InterPro" id="IPR056592">
    <property type="entry name" value="Beta-prop_At3g26010-like"/>
</dbReference>
<evidence type="ECO:0000259" key="1">
    <source>
        <dbReference type="PROSITE" id="PS50181"/>
    </source>
</evidence>
<dbReference type="AlphaFoldDB" id="A0A921RMQ2"/>
<dbReference type="InterPro" id="IPR017451">
    <property type="entry name" value="F-box-assoc_interact_dom"/>
</dbReference>
<dbReference type="NCBIfam" id="TIGR01640">
    <property type="entry name" value="F_box_assoc_1"/>
    <property type="match status" value="1"/>
</dbReference>
<dbReference type="InterPro" id="IPR055290">
    <property type="entry name" value="At3g26010-like"/>
</dbReference>
<dbReference type="InterPro" id="IPR011043">
    <property type="entry name" value="Gal_Oxase/kelch_b-propeller"/>
</dbReference>